<organism evidence="1">
    <name type="scientific">Ixodes ricinus</name>
    <name type="common">Common tick</name>
    <name type="synonym">Acarus ricinus</name>
    <dbReference type="NCBI Taxonomy" id="34613"/>
    <lineage>
        <taxon>Eukaryota</taxon>
        <taxon>Metazoa</taxon>
        <taxon>Ecdysozoa</taxon>
        <taxon>Arthropoda</taxon>
        <taxon>Chelicerata</taxon>
        <taxon>Arachnida</taxon>
        <taxon>Acari</taxon>
        <taxon>Parasitiformes</taxon>
        <taxon>Ixodida</taxon>
        <taxon>Ixodoidea</taxon>
        <taxon>Ixodidae</taxon>
        <taxon>Ixodinae</taxon>
        <taxon>Ixodes</taxon>
    </lineage>
</organism>
<protein>
    <submittedName>
        <fullName evidence="1">Putative secreted protein</fullName>
    </submittedName>
</protein>
<reference evidence="1" key="1">
    <citation type="submission" date="2019-12" db="EMBL/GenBank/DDBJ databases">
        <title>An insight into the sialome of adult female Ixodes ricinus ticks feeding for 6 days.</title>
        <authorList>
            <person name="Perner J."/>
            <person name="Ribeiro J.M.C."/>
        </authorList>
    </citation>
    <scope>NUCLEOTIDE SEQUENCE</scope>
    <source>
        <strain evidence="1">Semi-engorged</strain>
        <tissue evidence="1">Salivary glands</tissue>
    </source>
</reference>
<dbReference type="EMBL" id="GIFC01002752">
    <property type="protein sequence ID" value="MXU84835.1"/>
    <property type="molecule type" value="Transcribed_RNA"/>
</dbReference>
<name>A0A6B0U8E4_IXORI</name>
<dbReference type="AlphaFoldDB" id="A0A6B0U8E4"/>
<evidence type="ECO:0000313" key="1">
    <source>
        <dbReference type="EMBL" id="MXU84835.1"/>
    </source>
</evidence>
<proteinExistence type="predicted"/>
<accession>A0A6B0U8E4</accession>
<sequence>MCYILAVCETLSLATGVPVVSNLHFCFLIGSLSHSPAVKKKDMSIIPPMHLMSPSYEPYVSLKKPERRVDISQTAEHGRENSG</sequence>